<feature type="active site" description="Proton acceptor" evidence="5">
    <location>
        <position position="299"/>
    </location>
</feature>
<accession>A0A371DIT9</accession>
<evidence type="ECO:0000256" key="2">
    <source>
        <dbReference type="ARBA" id="ARBA00022723"/>
    </source>
</evidence>
<feature type="non-terminal residue" evidence="10">
    <location>
        <position position="456"/>
    </location>
</feature>
<gene>
    <name evidence="10" type="ORF">OH76DRAFT_1345100</name>
</gene>
<evidence type="ECO:0000256" key="8">
    <source>
        <dbReference type="SAM" id="MobiDB-lite"/>
    </source>
</evidence>
<dbReference type="InterPro" id="IPR005135">
    <property type="entry name" value="Endo/exonuclease/phosphatase"/>
</dbReference>
<evidence type="ECO:0000313" key="11">
    <source>
        <dbReference type="Proteomes" id="UP000256964"/>
    </source>
</evidence>
<feature type="binding site" evidence="6">
    <location>
        <position position="298"/>
    </location>
    <ligand>
        <name>Mg(2+)</name>
        <dbReference type="ChEBI" id="CHEBI:18420"/>
        <label>1</label>
    </ligand>
</feature>
<dbReference type="GO" id="GO:0003906">
    <property type="term" value="F:DNA-(apurinic or apyrimidinic site) endonuclease activity"/>
    <property type="evidence" value="ECO:0007669"/>
    <property type="project" value="TreeGrafter"/>
</dbReference>
<keyword evidence="2 6" id="KW-0479">Metal-binding</keyword>
<feature type="compositionally biased region" description="Basic residues" evidence="8">
    <location>
        <begin position="47"/>
        <end position="56"/>
    </location>
</feature>
<dbReference type="InterPro" id="IPR036691">
    <property type="entry name" value="Endo/exonu/phosph_ase_sf"/>
</dbReference>
<evidence type="ECO:0000256" key="1">
    <source>
        <dbReference type="ARBA" id="ARBA00007092"/>
    </source>
</evidence>
<dbReference type="GO" id="GO:0008311">
    <property type="term" value="F:double-stranded DNA 3'-5' DNA exonuclease activity"/>
    <property type="evidence" value="ECO:0007669"/>
    <property type="project" value="TreeGrafter"/>
</dbReference>
<evidence type="ECO:0000256" key="3">
    <source>
        <dbReference type="ARBA" id="ARBA00022801"/>
    </source>
</evidence>
<name>A0A371DIT9_9APHY</name>
<dbReference type="STRING" id="139420.A0A371DIT9"/>
<feature type="binding site" evidence="6">
    <location>
        <position position="299"/>
    </location>
    <ligand>
        <name>Mg(2+)</name>
        <dbReference type="ChEBI" id="CHEBI:18420"/>
        <label>1</label>
    </ligand>
</feature>
<dbReference type="SUPFAM" id="SSF56219">
    <property type="entry name" value="DNase I-like"/>
    <property type="match status" value="1"/>
</dbReference>
<feature type="compositionally biased region" description="Basic and acidic residues" evidence="8">
    <location>
        <begin position="35"/>
        <end position="46"/>
    </location>
</feature>
<evidence type="ECO:0000313" key="10">
    <source>
        <dbReference type="EMBL" id="RDX52451.1"/>
    </source>
</evidence>
<dbReference type="Pfam" id="PF03372">
    <property type="entry name" value="Exo_endo_phos"/>
    <property type="match status" value="1"/>
</dbReference>
<dbReference type="GO" id="GO:0008081">
    <property type="term" value="F:phosphoric diester hydrolase activity"/>
    <property type="evidence" value="ECO:0007669"/>
    <property type="project" value="TreeGrafter"/>
</dbReference>
<proteinExistence type="inferred from homology"/>
<feature type="binding site" evidence="6">
    <location>
        <position position="214"/>
    </location>
    <ligand>
        <name>Mg(2+)</name>
        <dbReference type="ChEBI" id="CHEBI:18420"/>
        <label>1</label>
    </ligand>
</feature>
<dbReference type="GO" id="GO:0006284">
    <property type="term" value="P:base-excision repair"/>
    <property type="evidence" value="ECO:0007669"/>
    <property type="project" value="TreeGrafter"/>
</dbReference>
<feature type="region of interest" description="Disordered" evidence="8">
    <location>
        <begin position="1"/>
        <end position="56"/>
    </location>
</feature>
<dbReference type="PANTHER" id="PTHR22748:SF6">
    <property type="entry name" value="DNA-(APURINIC OR APYRIMIDINIC SITE) ENDONUCLEASE"/>
    <property type="match status" value="1"/>
</dbReference>
<keyword evidence="4 6" id="KW-0460">Magnesium</keyword>
<feature type="site" description="Interaction with DNA substrate" evidence="7">
    <location>
        <position position="299"/>
    </location>
</feature>
<dbReference type="Gene3D" id="3.60.10.10">
    <property type="entry name" value="Endonuclease/exonuclease/phosphatase"/>
    <property type="match status" value="1"/>
</dbReference>
<feature type="domain" description="Endonuclease/exonuclease/phosphatase" evidence="9">
    <location>
        <begin position="83"/>
        <end position="299"/>
    </location>
</feature>
<dbReference type="InterPro" id="IPR004808">
    <property type="entry name" value="AP_endonuc_1"/>
</dbReference>
<feature type="site" description="Important for catalytic activity" evidence="7">
    <location>
        <position position="273"/>
    </location>
</feature>
<evidence type="ECO:0000259" key="9">
    <source>
        <dbReference type="Pfam" id="PF03372"/>
    </source>
</evidence>
<dbReference type="Proteomes" id="UP000256964">
    <property type="component" value="Unassembled WGS sequence"/>
</dbReference>
<protein>
    <submittedName>
        <fullName evidence="10">DNase I-like protein</fullName>
    </submittedName>
</protein>
<reference evidence="10 11" key="1">
    <citation type="journal article" date="2018" name="Biotechnol. Biofuels">
        <title>Integrative visual omics of the white-rot fungus Polyporus brumalis exposes the biotechnological potential of its oxidative enzymes for delignifying raw plant biomass.</title>
        <authorList>
            <person name="Miyauchi S."/>
            <person name="Rancon A."/>
            <person name="Drula E."/>
            <person name="Hage H."/>
            <person name="Chaduli D."/>
            <person name="Favel A."/>
            <person name="Grisel S."/>
            <person name="Henrissat B."/>
            <person name="Herpoel-Gimbert I."/>
            <person name="Ruiz-Duenas F.J."/>
            <person name="Chevret D."/>
            <person name="Hainaut M."/>
            <person name="Lin J."/>
            <person name="Wang M."/>
            <person name="Pangilinan J."/>
            <person name="Lipzen A."/>
            <person name="Lesage-Meessen L."/>
            <person name="Navarro D."/>
            <person name="Riley R."/>
            <person name="Grigoriev I.V."/>
            <person name="Zhou S."/>
            <person name="Raouche S."/>
            <person name="Rosso M.N."/>
        </authorList>
    </citation>
    <scope>NUCLEOTIDE SEQUENCE [LARGE SCALE GENOMIC DNA]</scope>
    <source>
        <strain evidence="10 11">BRFM 1820</strain>
    </source>
</reference>
<feature type="active site" description="Proton donor/acceptor" evidence="5">
    <location>
        <position position="212"/>
    </location>
</feature>
<comment type="cofactor">
    <cofactor evidence="6">
        <name>Mg(2+)</name>
        <dbReference type="ChEBI" id="CHEBI:18420"/>
    </cofactor>
    <cofactor evidence="6">
        <name>Mn(2+)</name>
        <dbReference type="ChEBI" id="CHEBI:29035"/>
    </cofactor>
    <text evidence="6">Probably binds two magnesium or manganese ions per subunit.</text>
</comment>
<feature type="site" description="Transition state stabilizer" evidence="7">
    <location>
        <position position="214"/>
    </location>
</feature>
<feature type="active site" evidence="5">
    <location>
        <position position="179"/>
    </location>
</feature>
<keyword evidence="3" id="KW-0378">Hydrolase</keyword>
<feature type="binding site" evidence="6">
    <location>
        <position position="100"/>
    </location>
    <ligand>
        <name>Mg(2+)</name>
        <dbReference type="ChEBI" id="CHEBI:18420"/>
        <label>1</label>
    </ligand>
</feature>
<sequence>MFGNGTLRNLGSDGGNATGAGRPAEEEPGGYGRTEAAERNGGDRRSGQKRKKRTKGRIVIASLNMRGFSSSGAQTQVSEKWMRINQLIRDKKIAVLALQETHLTQERLLSLNTLFGATMMVLGSADVENTAGARGVAFAVNKRIVTEDDLRLTEILPGRAAILTFRWTGDRILNVLNVYAPNQPGPNSTFWSEVVDEVRTRRTRRPELMLGDFNLVESSIDRLPSHGDPQTPVENLAKMTAEWGMSDGWRVNNPRERAYSFMQQGTGSQSRIDRIYVTNELLRRAEDWTIEEAGFLTDHRLVSVSLANYKAPKTGSGRWAFPAALLSDGRFVKEMRDLGDKLQKDVLAVQNQTPERNVQKLYHEFKSRLRETARARAKKVIPKLDRKIEALRTDMKAALNEETPDEHRAAILQDKLTKLEIKRFDRKRRAVATKDWLQGETMSRYWTKLNAPQLPT</sequence>
<dbReference type="OrthoDB" id="2754908at2759"/>
<dbReference type="PANTHER" id="PTHR22748">
    <property type="entry name" value="AP ENDONUCLEASE"/>
    <property type="match status" value="1"/>
</dbReference>
<dbReference type="EMBL" id="KZ857390">
    <property type="protein sequence ID" value="RDX52451.1"/>
    <property type="molecule type" value="Genomic_DNA"/>
</dbReference>
<evidence type="ECO:0000256" key="7">
    <source>
        <dbReference type="PIRSR" id="PIRSR604808-3"/>
    </source>
</evidence>
<evidence type="ECO:0000256" key="6">
    <source>
        <dbReference type="PIRSR" id="PIRSR604808-2"/>
    </source>
</evidence>
<keyword evidence="11" id="KW-1185">Reference proteome</keyword>
<comment type="similarity">
    <text evidence="1">Belongs to the DNA repair enzymes AP/ExoA family.</text>
</comment>
<evidence type="ECO:0000256" key="5">
    <source>
        <dbReference type="PIRSR" id="PIRSR604808-1"/>
    </source>
</evidence>
<dbReference type="AlphaFoldDB" id="A0A371DIT9"/>
<dbReference type="GO" id="GO:0046872">
    <property type="term" value="F:metal ion binding"/>
    <property type="evidence" value="ECO:0007669"/>
    <property type="project" value="UniProtKB-KW"/>
</dbReference>
<dbReference type="GO" id="GO:0005634">
    <property type="term" value="C:nucleus"/>
    <property type="evidence" value="ECO:0007669"/>
    <property type="project" value="TreeGrafter"/>
</dbReference>
<keyword evidence="6" id="KW-0464">Manganese</keyword>
<evidence type="ECO:0000256" key="4">
    <source>
        <dbReference type="ARBA" id="ARBA00022842"/>
    </source>
</evidence>
<dbReference type="CDD" id="cd09076">
    <property type="entry name" value="L1-EN"/>
    <property type="match status" value="1"/>
</dbReference>
<feature type="binding site" evidence="6">
    <location>
        <position position="212"/>
    </location>
    <ligand>
        <name>Mg(2+)</name>
        <dbReference type="ChEBI" id="CHEBI:18420"/>
        <label>2</label>
    </ligand>
</feature>
<organism evidence="10 11">
    <name type="scientific">Lentinus brumalis</name>
    <dbReference type="NCBI Taxonomy" id="2498619"/>
    <lineage>
        <taxon>Eukaryota</taxon>
        <taxon>Fungi</taxon>
        <taxon>Dikarya</taxon>
        <taxon>Basidiomycota</taxon>
        <taxon>Agaricomycotina</taxon>
        <taxon>Agaricomycetes</taxon>
        <taxon>Polyporales</taxon>
        <taxon>Polyporaceae</taxon>
        <taxon>Lentinus</taxon>
    </lineage>
</organism>